<comment type="subcellular location">
    <subcellularLocation>
        <location evidence="1">Membrane</location>
    </subcellularLocation>
</comment>
<dbReference type="PROSITE" id="PS50111">
    <property type="entry name" value="CHEMOTAXIS_TRANSDUC_2"/>
    <property type="match status" value="1"/>
</dbReference>
<keyword evidence="10" id="KW-1185">Reference proteome</keyword>
<dbReference type="SUPFAM" id="SSF58104">
    <property type="entry name" value="Methyl-accepting chemotaxis protein (MCP) signaling domain"/>
    <property type="match status" value="1"/>
</dbReference>
<dbReference type="SMART" id="SM00283">
    <property type="entry name" value="MA"/>
    <property type="match status" value="1"/>
</dbReference>
<keyword evidence="6" id="KW-0812">Transmembrane</keyword>
<evidence type="ECO:0000256" key="6">
    <source>
        <dbReference type="SAM" id="Phobius"/>
    </source>
</evidence>
<dbReference type="Pfam" id="PF00672">
    <property type="entry name" value="HAMP"/>
    <property type="match status" value="1"/>
</dbReference>
<dbReference type="InterPro" id="IPR004090">
    <property type="entry name" value="Chemotax_Me-accpt_rcpt"/>
</dbReference>
<feature type="transmembrane region" description="Helical" evidence="6">
    <location>
        <begin position="6"/>
        <end position="29"/>
    </location>
</feature>
<dbReference type="CDD" id="cd06225">
    <property type="entry name" value="HAMP"/>
    <property type="match status" value="1"/>
</dbReference>
<accession>A0A220UMX2</accession>
<dbReference type="SMART" id="SM00304">
    <property type="entry name" value="HAMP"/>
    <property type="match status" value="1"/>
</dbReference>
<feature type="coiled-coil region" evidence="5">
    <location>
        <begin position="72"/>
        <end position="99"/>
    </location>
</feature>
<evidence type="ECO:0000313" key="9">
    <source>
        <dbReference type="EMBL" id="ASK69281.1"/>
    </source>
</evidence>
<feature type="transmembrane region" description="Helical" evidence="6">
    <location>
        <begin position="187"/>
        <end position="208"/>
    </location>
</feature>
<feature type="domain" description="Methyl-accepting transducer" evidence="7">
    <location>
        <begin position="267"/>
        <end position="503"/>
    </location>
</feature>
<dbReference type="GO" id="GO:0004888">
    <property type="term" value="F:transmembrane signaling receptor activity"/>
    <property type="evidence" value="ECO:0007669"/>
    <property type="project" value="InterPro"/>
</dbReference>
<name>A0A220UMX2_9GAMM</name>
<protein>
    <submittedName>
        <fullName evidence="9">Methyl-accepting chemotaxis protein</fullName>
    </submittedName>
</protein>
<comment type="similarity">
    <text evidence="3">Belongs to the methyl-accepting chemotaxis (MCP) protein family.</text>
</comment>
<evidence type="ECO:0000259" key="8">
    <source>
        <dbReference type="PROSITE" id="PS50885"/>
    </source>
</evidence>
<evidence type="ECO:0000256" key="4">
    <source>
        <dbReference type="PROSITE-ProRule" id="PRU00284"/>
    </source>
</evidence>
<dbReference type="KEGG" id="sbj:CF168_10595"/>
<evidence type="ECO:0000256" key="1">
    <source>
        <dbReference type="ARBA" id="ARBA00004370"/>
    </source>
</evidence>
<proteinExistence type="inferred from homology"/>
<dbReference type="PRINTS" id="PR00260">
    <property type="entry name" value="CHEMTRNSDUCR"/>
</dbReference>
<evidence type="ECO:0000256" key="3">
    <source>
        <dbReference type="ARBA" id="ARBA00029447"/>
    </source>
</evidence>
<dbReference type="InterPro" id="IPR004089">
    <property type="entry name" value="MCPsignal_dom"/>
</dbReference>
<dbReference type="GO" id="GO:0006935">
    <property type="term" value="P:chemotaxis"/>
    <property type="evidence" value="ECO:0007669"/>
    <property type="project" value="InterPro"/>
</dbReference>
<dbReference type="AlphaFoldDB" id="A0A220UMX2"/>
<dbReference type="InterPro" id="IPR003660">
    <property type="entry name" value="HAMP_dom"/>
</dbReference>
<evidence type="ECO:0000259" key="7">
    <source>
        <dbReference type="PROSITE" id="PS50111"/>
    </source>
</evidence>
<dbReference type="GO" id="GO:0007165">
    <property type="term" value="P:signal transduction"/>
    <property type="evidence" value="ECO:0007669"/>
    <property type="project" value="UniProtKB-KW"/>
</dbReference>
<keyword evidence="6" id="KW-1133">Transmembrane helix</keyword>
<keyword evidence="6" id="KW-0472">Membrane</keyword>
<dbReference type="Proteomes" id="UP000198367">
    <property type="component" value="Chromosome"/>
</dbReference>
<dbReference type="Gene3D" id="1.10.287.950">
    <property type="entry name" value="Methyl-accepting chemotaxis protein"/>
    <property type="match status" value="1"/>
</dbReference>
<gene>
    <name evidence="9" type="ORF">CF168_10595</name>
</gene>
<evidence type="ECO:0000313" key="10">
    <source>
        <dbReference type="Proteomes" id="UP000198367"/>
    </source>
</evidence>
<dbReference type="PROSITE" id="PS50885">
    <property type="entry name" value="HAMP"/>
    <property type="match status" value="1"/>
</dbReference>
<dbReference type="EMBL" id="CP022358">
    <property type="protein sequence ID" value="ASK69281.1"/>
    <property type="molecule type" value="Genomic_DNA"/>
</dbReference>
<evidence type="ECO:0000256" key="2">
    <source>
        <dbReference type="ARBA" id="ARBA00023224"/>
    </source>
</evidence>
<reference evidence="9 10" key="1">
    <citation type="submission" date="2017-07" db="EMBL/GenBank/DDBJ databases">
        <title>Phenotypical and genomic characterization of a clinical isolate of Shewanella bicestrii sp. nov. producing an extended-spectrum beta-lactamase and a new oxacillinase variant.</title>
        <authorList>
            <person name="Jousset A.B."/>
            <person name="Bonnin R.A."/>
            <person name="Girlich D."/>
            <person name="Dabos L."/>
            <person name="Potron A."/>
            <person name="Dortet L."/>
            <person name="Glaser P."/>
            <person name="Naas T."/>
        </authorList>
    </citation>
    <scope>NUCLEOTIDE SEQUENCE [LARGE SCALE GENOMIC DNA]</scope>
    <source>
        <strain evidence="9 10">JAB-1</strain>
    </source>
</reference>
<dbReference type="InterPro" id="IPR047347">
    <property type="entry name" value="YvaQ-like_sensor"/>
</dbReference>
<keyword evidence="2 4" id="KW-0807">Transducer</keyword>
<keyword evidence="5" id="KW-0175">Coiled coil</keyword>
<dbReference type="CDD" id="cd11386">
    <property type="entry name" value="MCP_signal"/>
    <property type="match status" value="1"/>
</dbReference>
<organism evidence="9 10">
    <name type="scientific">Shewanella bicestrii</name>
    <dbReference type="NCBI Taxonomy" id="2018305"/>
    <lineage>
        <taxon>Bacteria</taxon>
        <taxon>Pseudomonadati</taxon>
        <taxon>Pseudomonadota</taxon>
        <taxon>Gammaproteobacteria</taxon>
        <taxon>Alteromonadales</taxon>
        <taxon>Shewanellaceae</taxon>
        <taxon>Shewanella</taxon>
    </lineage>
</organism>
<sequence>MRNLKISHLLLGAFAIPIIAILGLTMMAISKMQVINDQSTVISNDWLPSVRVIERLNGQTADLRVLESRHILSLDSDQMQETERELDKTKAQIDESIRTYEQLISGNEERNIFNDFQRLYKEYLVVHQKLLVLSRANKNEDAKQLLLTESLTAYNEYSDLLLKLSDLNYKGAQDASSYGDVIYDESITIMVSILVIVSLLVLATSIFISKFIITSIKTVQSFIAKLANGDLTDRIQDTGSNELGLLAQGCNETADKISEMTEQLITVADNTATSAEILASTMNQVEHNSQHMLVQVEQIATALNEMSSTALEVSKNATEAETSAGEAMANVSEGNKSLGESDNISVKIGAAIRDSGSIVNQLKDYSIEIGSVIDVITSISEQTNLLALNAAIEAARAGEAGRGFAVVADEVRSLAAKTQQSTIDIQEIISKLQSQAEKADHYMKANTSLLDESQMVSEKVRRAFQGISASVNAISNVNTVVATASSEQSSVTEDISRNISSTVEMVDQNVVGVGSASKACHDVLSEAGKQKQLLAFFKTKRRH</sequence>
<dbReference type="Pfam" id="PF00015">
    <property type="entry name" value="MCPsignal"/>
    <property type="match status" value="1"/>
</dbReference>
<feature type="domain" description="HAMP" evidence="8">
    <location>
        <begin position="210"/>
        <end position="262"/>
    </location>
</feature>
<dbReference type="GO" id="GO:0016020">
    <property type="term" value="C:membrane"/>
    <property type="evidence" value="ECO:0007669"/>
    <property type="project" value="UniProtKB-SubCell"/>
</dbReference>
<evidence type="ECO:0000256" key="5">
    <source>
        <dbReference type="SAM" id="Coils"/>
    </source>
</evidence>
<dbReference type="FunFam" id="1.10.287.950:FF:000001">
    <property type="entry name" value="Methyl-accepting chemotaxis sensory transducer"/>
    <property type="match status" value="1"/>
</dbReference>
<dbReference type="Pfam" id="PF12729">
    <property type="entry name" value="4HB_MCP_1"/>
    <property type="match status" value="1"/>
</dbReference>
<dbReference type="InterPro" id="IPR024478">
    <property type="entry name" value="HlyB_4HB_MCP"/>
</dbReference>
<dbReference type="RefSeq" id="WP_089067807.1">
    <property type="nucleotide sequence ID" value="NZ_CP022358.1"/>
</dbReference>
<dbReference type="PANTHER" id="PTHR32089:SF33">
    <property type="entry name" value="TOXIN COREGULATED PILUS BIOSYNTHESIS PROTEIN I"/>
    <property type="match status" value="1"/>
</dbReference>
<dbReference type="PANTHER" id="PTHR32089">
    <property type="entry name" value="METHYL-ACCEPTING CHEMOTAXIS PROTEIN MCPB"/>
    <property type="match status" value="1"/>
</dbReference>
<dbReference type="CDD" id="cd19411">
    <property type="entry name" value="MCP2201-like_sensor"/>
    <property type="match status" value="1"/>
</dbReference>